<proteinExistence type="predicted"/>
<gene>
    <name evidence="1" type="ORF">NIES46_02560</name>
</gene>
<sequence length="75" mass="8567">MVCLELISTLKGLSRSDKFYLMQLLISELAQEEADLIKPDQAYPVWSPYDADEAADTMLKVLQTSKAQRVIMWES</sequence>
<keyword evidence="2" id="KW-1185">Reference proteome</keyword>
<evidence type="ECO:0000313" key="2">
    <source>
        <dbReference type="Proteomes" id="UP000326169"/>
    </source>
</evidence>
<reference evidence="1 2" key="1">
    <citation type="journal article" date="2019" name="J Genomics">
        <title>The Draft Genome of a Hydrogen-producing Cyanobacterium, Arthrospira platensis NIES-46.</title>
        <authorList>
            <person name="Suzuki S."/>
            <person name="Yamaguchi H."/>
            <person name="Kawachi M."/>
        </authorList>
    </citation>
    <scope>NUCLEOTIDE SEQUENCE [LARGE SCALE GENOMIC DNA]</scope>
    <source>
        <strain evidence="1 2">NIES-46</strain>
    </source>
</reference>
<dbReference type="EMBL" id="BIMW01000004">
    <property type="protein sequence ID" value="GCE92220.1"/>
    <property type="molecule type" value="Genomic_DNA"/>
</dbReference>
<organism evidence="1 2">
    <name type="scientific">Limnospira platensis NIES-46</name>
    <dbReference type="NCBI Taxonomy" id="1236695"/>
    <lineage>
        <taxon>Bacteria</taxon>
        <taxon>Bacillati</taxon>
        <taxon>Cyanobacteriota</taxon>
        <taxon>Cyanophyceae</taxon>
        <taxon>Oscillatoriophycideae</taxon>
        <taxon>Oscillatoriales</taxon>
        <taxon>Sirenicapillariaceae</taxon>
        <taxon>Limnospira</taxon>
    </lineage>
</organism>
<accession>A0A5M3T2W8</accession>
<evidence type="ECO:0000313" key="1">
    <source>
        <dbReference type="EMBL" id="GCE92220.1"/>
    </source>
</evidence>
<dbReference type="Proteomes" id="UP000326169">
    <property type="component" value="Unassembled WGS sequence"/>
</dbReference>
<protein>
    <submittedName>
        <fullName evidence="1">Uncharacterized protein</fullName>
    </submittedName>
</protein>
<comment type="caution">
    <text evidence="1">The sequence shown here is derived from an EMBL/GenBank/DDBJ whole genome shotgun (WGS) entry which is preliminary data.</text>
</comment>
<name>A0A5M3T2W8_LIMPL</name>